<dbReference type="KEGG" id="tcl:Tchl_2139"/>
<proteinExistence type="inferred from homology"/>
<dbReference type="Gene3D" id="3.40.228.10">
    <property type="entry name" value="Dimethylsulfoxide Reductase, domain 2"/>
    <property type="match status" value="1"/>
</dbReference>
<evidence type="ECO:0000256" key="1">
    <source>
        <dbReference type="ARBA" id="ARBA00010312"/>
    </source>
</evidence>
<feature type="region of interest" description="Disordered" evidence="7">
    <location>
        <begin position="444"/>
        <end position="465"/>
    </location>
</feature>
<dbReference type="EMBL" id="CP018839">
    <property type="protein sequence ID" value="APR04982.1"/>
    <property type="molecule type" value="Genomic_DNA"/>
</dbReference>
<feature type="domain" description="Molybdopterin dinucleotide-binding" evidence="9">
    <location>
        <begin position="806"/>
        <end position="868"/>
    </location>
</feature>
<dbReference type="InterPro" id="IPR006657">
    <property type="entry name" value="MoPterin_dinucl-bd_dom"/>
</dbReference>
<accession>A0A1L6FDJ0</accession>
<keyword evidence="2" id="KW-0408">Iron</keyword>
<dbReference type="InterPro" id="IPR009010">
    <property type="entry name" value="Asp_de-COase-like_dom_sf"/>
</dbReference>
<sequence length="914" mass="101489">MTTTSCPTGDSKVATYCYQCVAGPDLLKVKVENGVATAIEPNFDAEGVHPADGRVCVKAFGLVQKTYNPNRVLTPMKRTNPKKGRDEDPGFVPISWDEALDMIAAKLNTVRANGLLDTSGYPRVAASFGGGGTPTQYMGTFPAFLAAWGPVDLSFGSGQGVKCYHSEHLYGELWHRAFIVCPDTPRTKYIVSFGMNVEASGGVCGVWRHAAARVEQGIKRVQVEPHLSITGACSAEWVPIKPKTDAAFMHAMIHVMLFENARTRLDIDFLKHMTASPYLVAPNGLYLRDPDTRKPLVWDLKRAAAVPFDTPDIDPALDGEFTASGLEVLPDNETVDHTQVRVLTAFGKLAEHERTFTPEWAAKVCDVPADTIRRVANEYLDHAQIGATIEIEGRTLPFRPVAITLGKTVNNGWGGYDCCWARTLMACLVGALDVPGGTIGTTVRLNRPASDRQSSAKPGPDGFMDYPFNPTDKENWVSRPQIRNANRTLVPLVANSAWSAALGPTHLAWMQQRHGFENFPEPTQPDVWFFYRTNPVVSFWDTPQVAEVVAKFPFVVAFTYTRDETNHFADVLLPDCTDLEGLQLIRIGGTKYVEQFWDKQGFALRQPAVAPQGEARDFTWIASELARRAGIQEPYNKAINRGAAGVPLKGANYDFSLDLEQTHGVEEIWDASCRAASAELTGGGEDHGLDWWREHGFRTIDYPRLQWYLYPHMKDNNLRFEMPYQERIFRIGTELGHRLHESGIDWWDRQLTEYRPLPDFHDFSHLIKSAVISNLGGREEDFPFWLLTARSMQYAWGGNVSLQMVREVAANVAGHRGVIMNPASAAKLGIEDGDLVEVRSPLRETRGRVVLRQGIRPDTLLMVGQFDHWITPYAKDFDVPSMNSLVPMLMDLTDATGSAADIVPVSIKRVGGAQ</sequence>
<dbReference type="Pfam" id="PF00384">
    <property type="entry name" value="Molybdopterin"/>
    <property type="match status" value="1"/>
</dbReference>
<keyword evidence="6" id="KW-0560">Oxidoreductase</keyword>
<keyword evidence="11" id="KW-1185">Reference proteome</keyword>
<dbReference type="GO" id="GO:0016491">
    <property type="term" value="F:oxidoreductase activity"/>
    <property type="evidence" value="ECO:0007669"/>
    <property type="project" value="UniProtKB-KW"/>
</dbReference>
<dbReference type="GO" id="GO:0043546">
    <property type="term" value="F:molybdopterin cofactor binding"/>
    <property type="evidence" value="ECO:0007669"/>
    <property type="project" value="InterPro"/>
</dbReference>
<dbReference type="Gene3D" id="2.20.25.90">
    <property type="entry name" value="ADC-like domains"/>
    <property type="match status" value="1"/>
</dbReference>
<feature type="domain" description="Molybdopterin oxidoreductase" evidence="8">
    <location>
        <begin position="71"/>
        <end position="627"/>
    </location>
</feature>
<dbReference type="Proteomes" id="UP000185739">
    <property type="component" value="Chromosome"/>
</dbReference>
<dbReference type="SUPFAM" id="SSF50692">
    <property type="entry name" value="ADC-like"/>
    <property type="match status" value="1"/>
</dbReference>
<evidence type="ECO:0000313" key="11">
    <source>
        <dbReference type="Proteomes" id="UP000185739"/>
    </source>
</evidence>
<evidence type="ECO:0000256" key="7">
    <source>
        <dbReference type="SAM" id="MobiDB-lite"/>
    </source>
</evidence>
<keyword evidence="3" id="KW-0500">Molybdenum</keyword>
<gene>
    <name evidence="10" type="ORF">Tchl_2139</name>
</gene>
<dbReference type="GO" id="GO:0051539">
    <property type="term" value="F:4 iron, 4 sulfur cluster binding"/>
    <property type="evidence" value="ECO:0007669"/>
    <property type="project" value="UniProtKB-KW"/>
</dbReference>
<dbReference type="GO" id="GO:0046872">
    <property type="term" value="F:metal ion binding"/>
    <property type="evidence" value="ECO:0007669"/>
    <property type="project" value="UniProtKB-KW"/>
</dbReference>
<dbReference type="InterPro" id="IPR050612">
    <property type="entry name" value="Prok_Mopterin_Oxidored"/>
</dbReference>
<dbReference type="RefSeq" id="WP_075148402.1">
    <property type="nucleotide sequence ID" value="NZ_CP018839.1"/>
</dbReference>
<dbReference type="Pfam" id="PF01568">
    <property type="entry name" value="Molydop_binding"/>
    <property type="match status" value="1"/>
</dbReference>
<dbReference type="InterPro" id="IPR041932">
    <property type="entry name" value="Phenylacetyl-CoA-OR_N"/>
</dbReference>
<evidence type="ECO:0000259" key="8">
    <source>
        <dbReference type="Pfam" id="PF00384"/>
    </source>
</evidence>
<dbReference type="SUPFAM" id="SSF53706">
    <property type="entry name" value="Formate dehydrogenase/DMSO reductase, domains 1-3"/>
    <property type="match status" value="1"/>
</dbReference>
<protein>
    <submittedName>
        <fullName evidence="10">Phenylacetyl-CoA:acceptor oxidoreductase-like protein, large subunit PadB</fullName>
    </submittedName>
</protein>
<dbReference type="PANTHER" id="PTHR43742:SF9">
    <property type="entry name" value="TETRATHIONATE REDUCTASE SUBUNIT A"/>
    <property type="match status" value="1"/>
</dbReference>
<dbReference type="InterPro" id="IPR006656">
    <property type="entry name" value="Mopterin_OxRdtase"/>
</dbReference>
<evidence type="ECO:0000256" key="2">
    <source>
        <dbReference type="ARBA" id="ARBA00022485"/>
    </source>
</evidence>
<keyword evidence="5" id="KW-0732">Signal</keyword>
<dbReference type="STRING" id="96773.Tchl_2139"/>
<evidence type="ECO:0000256" key="6">
    <source>
        <dbReference type="ARBA" id="ARBA00023002"/>
    </source>
</evidence>
<comment type="similarity">
    <text evidence="1">Belongs to the prokaryotic molybdopterin-containing oxidoreductase family.</text>
</comment>
<keyword evidence="2" id="KW-0411">Iron-sulfur</keyword>
<dbReference type="AlphaFoldDB" id="A0A1L6FDJ0"/>
<evidence type="ECO:0000256" key="3">
    <source>
        <dbReference type="ARBA" id="ARBA00022505"/>
    </source>
</evidence>
<dbReference type="Gene3D" id="2.40.40.20">
    <property type="match status" value="1"/>
</dbReference>
<evidence type="ECO:0000313" key="10">
    <source>
        <dbReference type="EMBL" id="APR04982.1"/>
    </source>
</evidence>
<reference evidence="10 11" key="1">
    <citation type="submission" date="2016-12" db="EMBL/GenBank/DDBJ databases">
        <title>Complete genome sequence of Thauera chlorobenzoica, a Betaproteobacterium degrading haloaromatics anaerobically to CO2 and halides.</title>
        <authorList>
            <person name="Goris T."/>
            <person name="Mergelsberg M."/>
            <person name="Boll M."/>
        </authorList>
    </citation>
    <scope>NUCLEOTIDE SEQUENCE [LARGE SCALE GENOMIC DNA]</scope>
    <source>
        <strain evidence="10 11">3CB1</strain>
    </source>
</reference>
<dbReference type="PANTHER" id="PTHR43742">
    <property type="entry name" value="TRIMETHYLAMINE-N-OXIDE REDUCTASE"/>
    <property type="match status" value="1"/>
</dbReference>
<organism evidence="10 11">
    <name type="scientific">Thauera chlorobenzoica</name>
    <dbReference type="NCBI Taxonomy" id="96773"/>
    <lineage>
        <taxon>Bacteria</taxon>
        <taxon>Pseudomonadati</taxon>
        <taxon>Pseudomonadota</taxon>
        <taxon>Betaproteobacteria</taxon>
        <taxon>Rhodocyclales</taxon>
        <taxon>Zoogloeaceae</taxon>
        <taxon>Thauera</taxon>
    </lineage>
</organism>
<name>A0A1L6FDJ0_9RHOO</name>
<keyword evidence="4" id="KW-0479">Metal-binding</keyword>
<evidence type="ECO:0000256" key="5">
    <source>
        <dbReference type="ARBA" id="ARBA00022729"/>
    </source>
</evidence>
<dbReference type="CDD" id="cd02760">
    <property type="entry name" value="MopB_Phenylacetyl-CoA-OR"/>
    <property type="match status" value="1"/>
</dbReference>
<evidence type="ECO:0000259" key="9">
    <source>
        <dbReference type="Pfam" id="PF01568"/>
    </source>
</evidence>
<dbReference type="Gene3D" id="3.40.50.740">
    <property type="match status" value="2"/>
</dbReference>
<keyword evidence="2" id="KW-0004">4Fe-4S</keyword>
<evidence type="ECO:0000256" key="4">
    <source>
        <dbReference type="ARBA" id="ARBA00022723"/>
    </source>
</evidence>
<dbReference type="OrthoDB" id="9796486at2"/>